<feature type="transmembrane region" description="Helical" evidence="1">
    <location>
        <begin position="52"/>
        <end position="76"/>
    </location>
</feature>
<dbReference type="SUPFAM" id="SSF49899">
    <property type="entry name" value="Concanavalin A-like lectins/glucanases"/>
    <property type="match status" value="1"/>
</dbReference>
<feature type="transmembrane region" description="Helical" evidence="1">
    <location>
        <begin position="96"/>
        <end position="119"/>
    </location>
</feature>
<protein>
    <submittedName>
        <fullName evidence="2">Uncharacterized protein</fullName>
    </submittedName>
</protein>
<dbReference type="AlphaFoldDB" id="A0A6C0F5I7"/>
<feature type="transmembrane region" description="Helical" evidence="1">
    <location>
        <begin position="21"/>
        <end position="40"/>
    </location>
</feature>
<proteinExistence type="predicted"/>
<evidence type="ECO:0000313" key="2">
    <source>
        <dbReference type="EMBL" id="QHT36121.1"/>
    </source>
</evidence>
<dbReference type="EMBL" id="MN739031">
    <property type="protein sequence ID" value="QHT36121.1"/>
    <property type="molecule type" value="Genomic_DNA"/>
</dbReference>
<dbReference type="Pfam" id="PF13385">
    <property type="entry name" value="Laminin_G_3"/>
    <property type="match status" value="1"/>
</dbReference>
<keyword evidence="1" id="KW-1133">Transmembrane helix</keyword>
<accession>A0A6C0F5I7</accession>
<keyword evidence="1" id="KW-0812">Transmembrane</keyword>
<organism evidence="2">
    <name type="scientific">viral metagenome</name>
    <dbReference type="NCBI Taxonomy" id="1070528"/>
    <lineage>
        <taxon>unclassified sequences</taxon>
        <taxon>metagenomes</taxon>
        <taxon>organismal metagenomes</taxon>
    </lineage>
</organism>
<dbReference type="Gene3D" id="2.60.120.200">
    <property type="match status" value="1"/>
</dbReference>
<reference evidence="2" key="1">
    <citation type="journal article" date="2020" name="Nature">
        <title>Giant virus diversity and host interactions through global metagenomics.</title>
        <authorList>
            <person name="Schulz F."/>
            <person name="Roux S."/>
            <person name="Paez-Espino D."/>
            <person name="Jungbluth S."/>
            <person name="Walsh D.A."/>
            <person name="Denef V.J."/>
            <person name="McMahon K.D."/>
            <person name="Konstantinidis K.T."/>
            <person name="Eloe-Fadrosh E.A."/>
            <person name="Kyrpides N.C."/>
            <person name="Woyke T."/>
        </authorList>
    </citation>
    <scope>NUCLEOTIDE SEQUENCE</scope>
    <source>
        <strain evidence="2">GVMAG-M-3300009182-46</strain>
    </source>
</reference>
<keyword evidence="1" id="KW-0472">Membrane</keyword>
<name>A0A6C0F5I7_9ZZZZ</name>
<feature type="transmembrane region" description="Helical" evidence="1">
    <location>
        <begin position="139"/>
        <end position="157"/>
    </location>
</feature>
<feature type="transmembrane region" description="Helical" evidence="1">
    <location>
        <begin position="204"/>
        <end position="222"/>
    </location>
</feature>
<dbReference type="InterPro" id="IPR013320">
    <property type="entry name" value="ConA-like_dom_sf"/>
</dbReference>
<evidence type="ECO:0000256" key="1">
    <source>
        <dbReference type="SAM" id="Phobius"/>
    </source>
</evidence>
<feature type="transmembrane region" description="Helical" evidence="1">
    <location>
        <begin position="169"/>
        <end position="192"/>
    </location>
</feature>
<sequence>MPQPTYSTPDNNIIVSKKRKNYIIVLVAMVIIFLIIFRWAPKDFLEKYLTNYVVLISFLIIITLAFLVSMISFYSYSIKHDDFDFLKSGKTAPIEIFKMVSVGFLGFFSSGAFIYFILWAVGAIHHDSSTSTTTTATQYFIQIAIVIVALGFVYKVLTMTNLVNRNLYLKLFISILLYIPCLLVNLIEFITIEGLRFYYSTSRTLMIIMGLEVVLIAVYFLYPIVKSWLYTHYYASNGKQLINYPAPTNQEYSLASYAQLNGLNDKGNDNYAYNYCISFWFYIDSMPPSINASYSKFTSLLSYGGKPNVLFNPSLNTLMITVDQDSIKQMNAQIAEDIANNKDPYHKVREPTFIDVDDNGNRIVYKNEQVLLQKWNNVIMNYSGGTLDIFYNGKLAQSSIEVVPYITLDTLTVGTDNGISGGIANLYYYTNALRIDQITNLYNSVKDQKMPVMPNNDDTYTFKPK</sequence>